<dbReference type="PRINTS" id="PR00455">
    <property type="entry name" value="HTHTETR"/>
</dbReference>
<dbReference type="Gene3D" id="1.10.357.10">
    <property type="entry name" value="Tetracycline Repressor, domain 2"/>
    <property type="match status" value="1"/>
</dbReference>
<dbReference type="PANTHER" id="PTHR43479:SF11">
    <property type="entry name" value="ACREF_ENVCD OPERON REPRESSOR-RELATED"/>
    <property type="match status" value="1"/>
</dbReference>
<dbReference type="InterPro" id="IPR009057">
    <property type="entry name" value="Homeodomain-like_sf"/>
</dbReference>
<keyword evidence="6" id="KW-1185">Reference proteome</keyword>
<evidence type="ECO:0000313" key="6">
    <source>
        <dbReference type="Proteomes" id="UP001597214"/>
    </source>
</evidence>
<dbReference type="Pfam" id="PF00440">
    <property type="entry name" value="TetR_N"/>
    <property type="match status" value="1"/>
</dbReference>
<protein>
    <submittedName>
        <fullName evidence="5">TetR/AcrR family transcriptional regulator</fullName>
    </submittedName>
</protein>
<dbReference type="EMBL" id="JBHUEM010000045">
    <property type="protein sequence ID" value="MFD1738406.1"/>
    <property type="molecule type" value="Genomic_DNA"/>
</dbReference>
<keyword evidence="1" id="KW-0678">Repressor</keyword>
<dbReference type="Proteomes" id="UP001597214">
    <property type="component" value="Unassembled WGS sequence"/>
</dbReference>
<dbReference type="PROSITE" id="PS50977">
    <property type="entry name" value="HTH_TETR_2"/>
    <property type="match status" value="1"/>
</dbReference>
<gene>
    <name evidence="5" type="ORF">ACFSCX_17925</name>
</gene>
<reference evidence="6" key="1">
    <citation type="journal article" date="2019" name="Int. J. Syst. Evol. Microbiol.">
        <title>The Global Catalogue of Microorganisms (GCM) 10K type strain sequencing project: providing services to taxonomists for standard genome sequencing and annotation.</title>
        <authorList>
            <consortium name="The Broad Institute Genomics Platform"/>
            <consortium name="The Broad Institute Genome Sequencing Center for Infectious Disease"/>
            <person name="Wu L."/>
            <person name="Ma J."/>
        </authorList>
    </citation>
    <scope>NUCLEOTIDE SEQUENCE [LARGE SCALE GENOMIC DNA]</scope>
    <source>
        <strain evidence="6">CCUG 49339</strain>
    </source>
</reference>
<dbReference type="InterPro" id="IPR023772">
    <property type="entry name" value="DNA-bd_HTH_TetR-type_CS"/>
</dbReference>
<dbReference type="PANTHER" id="PTHR43479">
    <property type="entry name" value="ACREF/ENVCD OPERON REPRESSOR-RELATED"/>
    <property type="match status" value="1"/>
</dbReference>
<evidence type="ECO:0000259" key="4">
    <source>
        <dbReference type="PROSITE" id="PS50977"/>
    </source>
</evidence>
<organism evidence="5 6">
    <name type="scientific">Bacillus salitolerans</name>
    <dbReference type="NCBI Taxonomy" id="1437434"/>
    <lineage>
        <taxon>Bacteria</taxon>
        <taxon>Bacillati</taxon>
        <taxon>Bacillota</taxon>
        <taxon>Bacilli</taxon>
        <taxon>Bacillales</taxon>
        <taxon>Bacillaceae</taxon>
        <taxon>Bacillus</taxon>
    </lineage>
</organism>
<dbReference type="InterPro" id="IPR050624">
    <property type="entry name" value="HTH-type_Tx_Regulator"/>
</dbReference>
<dbReference type="InterPro" id="IPR036271">
    <property type="entry name" value="Tet_transcr_reg_TetR-rel_C_sf"/>
</dbReference>
<evidence type="ECO:0000256" key="1">
    <source>
        <dbReference type="ARBA" id="ARBA00022491"/>
    </source>
</evidence>
<dbReference type="SUPFAM" id="SSF48498">
    <property type="entry name" value="Tetracyclin repressor-like, C-terminal domain"/>
    <property type="match status" value="1"/>
</dbReference>
<feature type="DNA-binding region" description="H-T-H motif" evidence="3">
    <location>
        <begin position="33"/>
        <end position="52"/>
    </location>
</feature>
<dbReference type="PROSITE" id="PS01081">
    <property type="entry name" value="HTH_TETR_1"/>
    <property type="match status" value="1"/>
</dbReference>
<evidence type="ECO:0000256" key="3">
    <source>
        <dbReference type="PROSITE-ProRule" id="PRU00335"/>
    </source>
</evidence>
<keyword evidence="2 3" id="KW-0238">DNA-binding</keyword>
<proteinExistence type="predicted"/>
<comment type="caution">
    <text evidence="5">The sequence shown here is derived from an EMBL/GenBank/DDBJ whole genome shotgun (WGS) entry which is preliminary data.</text>
</comment>
<accession>A0ABW4LTK3</accession>
<dbReference type="Gene3D" id="1.10.10.60">
    <property type="entry name" value="Homeodomain-like"/>
    <property type="match status" value="1"/>
</dbReference>
<dbReference type="SUPFAM" id="SSF46689">
    <property type="entry name" value="Homeodomain-like"/>
    <property type="match status" value="1"/>
</dbReference>
<evidence type="ECO:0000313" key="5">
    <source>
        <dbReference type="EMBL" id="MFD1738406.1"/>
    </source>
</evidence>
<dbReference type="RefSeq" id="WP_377929822.1">
    <property type="nucleotide sequence ID" value="NZ_JBHUEM010000045.1"/>
</dbReference>
<sequence>MNSKFFSLKPEKQELIINAALKQFVKSGYEKASTNEIVKEAQISKGSLFNYFNNKKDLYLYLIDHACNVIELIYDKIDMNERDLFNRINQVGFIKLKVQQTYPLVFDFLIKIGEEQASEVKSDVEQVKANMLKYGLDRIYENIDWSKFREDIDPEKALHIINWTMIGFAEAQKKKIVSFENVGIELINEWNSYSEILKRCFYKEGEE</sequence>
<dbReference type="InterPro" id="IPR001647">
    <property type="entry name" value="HTH_TetR"/>
</dbReference>
<evidence type="ECO:0000256" key="2">
    <source>
        <dbReference type="ARBA" id="ARBA00023125"/>
    </source>
</evidence>
<feature type="domain" description="HTH tetR-type" evidence="4">
    <location>
        <begin position="10"/>
        <end position="70"/>
    </location>
</feature>
<name>A0ABW4LTK3_9BACI</name>